<keyword evidence="1" id="KW-0436">Ligase</keyword>
<accession>A0ACC1HWU5</accession>
<evidence type="ECO:0000313" key="2">
    <source>
        <dbReference type="Proteomes" id="UP001145114"/>
    </source>
</evidence>
<evidence type="ECO:0000313" key="1">
    <source>
        <dbReference type="EMBL" id="KAJ1678844.1"/>
    </source>
</evidence>
<feature type="non-terminal residue" evidence="1">
    <location>
        <position position="1"/>
    </location>
</feature>
<keyword evidence="2" id="KW-1185">Reference proteome</keyword>
<dbReference type="Proteomes" id="UP001145114">
    <property type="component" value="Unassembled WGS sequence"/>
</dbReference>
<organism evidence="1 2">
    <name type="scientific">Spiromyces aspiralis</name>
    <dbReference type="NCBI Taxonomy" id="68401"/>
    <lineage>
        <taxon>Eukaryota</taxon>
        <taxon>Fungi</taxon>
        <taxon>Fungi incertae sedis</taxon>
        <taxon>Zoopagomycota</taxon>
        <taxon>Kickxellomycotina</taxon>
        <taxon>Kickxellomycetes</taxon>
        <taxon>Kickxellales</taxon>
        <taxon>Kickxellaceae</taxon>
        <taxon>Spiromyces</taxon>
    </lineage>
</organism>
<proteinExistence type="predicted"/>
<protein>
    <submittedName>
        <fullName evidence="1">Methionyl-tRNA synthetase</fullName>
        <ecNumber evidence="1">6.1.1.10</ecNumber>
    </submittedName>
</protein>
<reference evidence="1" key="1">
    <citation type="submission" date="2022-06" db="EMBL/GenBank/DDBJ databases">
        <title>Phylogenomic reconstructions and comparative analyses of Kickxellomycotina fungi.</title>
        <authorList>
            <person name="Reynolds N.K."/>
            <person name="Stajich J.E."/>
            <person name="Barry K."/>
            <person name="Grigoriev I.V."/>
            <person name="Crous P."/>
            <person name="Smith M.E."/>
        </authorList>
    </citation>
    <scope>NUCLEOTIDE SEQUENCE</scope>
    <source>
        <strain evidence="1">RSA 2271</strain>
    </source>
</reference>
<dbReference type="EMBL" id="JAMZIH010000811">
    <property type="protein sequence ID" value="KAJ1678844.1"/>
    <property type="molecule type" value="Genomic_DNA"/>
</dbReference>
<gene>
    <name evidence="1" type="primary">MSM1</name>
    <name evidence="1" type="ORF">EV182_003245</name>
</gene>
<name>A0ACC1HWU5_9FUNG</name>
<dbReference type="EC" id="6.1.1.10" evidence="1"/>
<sequence length="369" mass="41258">SDEAFYTESQVEERVNPVTGRKEMVAIESGQPVEWTAEENYKFRLGEFKEKLIDWINSNPQGDVDHTIYVWLDALVNYATVDGYPELSTKYFPADVHVVGKDILRFHAVYWPAFLMAAGLPLPARILAHAHWTMENMKMSKSRGNVADPFQAIDRFGVDPVRYYLLRNGGLADDGDYSDQAVAIHYKKDLAGQLGNLASRCMAKKMSPQLSRFAEIGERERTRGEEHNIDPRDAALRKALTSLQARTGGYFDQQEFGKGISHIFESVSLANKYISDNEPWQLVRAATGGDAAAKERLQVVLFYALETARIAGVLLQPIIPTKSTELLDVLGVSADERRWHNSEFGTGWTTTQSGAVAAASVKPLFPRIE</sequence>
<comment type="caution">
    <text evidence="1">The sequence shown here is derived from an EMBL/GenBank/DDBJ whole genome shotgun (WGS) entry which is preliminary data.</text>
</comment>